<organism evidence="2">
    <name type="scientific">Drosophila rhopaloa</name>
    <name type="common">Fruit fly</name>
    <dbReference type="NCBI Taxonomy" id="1041015"/>
    <lineage>
        <taxon>Eukaryota</taxon>
        <taxon>Metazoa</taxon>
        <taxon>Ecdysozoa</taxon>
        <taxon>Arthropoda</taxon>
        <taxon>Hexapoda</taxon>
        <taxon>Insecta</taxon>
        <taxon>Pterygota</taxon>
        <taxon>Neoptera</taxon>
        <taxon>Endopterygota</taxon>
        <taxon>Diptera</taxon>
        <taxon>Brachycera</taxon>
        <taxon>Muscomorpha</taxon>
        <taxon>Ephydroidea</taxon>
        <taxon>Drosophilidae</taxon>
        <taxon>Drosophila</taxon>
        <taxon>Sophophora</taxon>
    </lineage>
</organism>
<sequence length="118" mass="13258">MADMEEYGRPSKSIVDIFDELERTNATRVPQVLQQLENVLEPEDEMLLAEGSRRGKNPFSTTRTPPNFHVTNLTGDTCQGVGLAINDWLNFPHSRARAEQTKPSRRAEGVNIYTQAKG</sequence>
<proteinExistence type="predicted"/>
<gene>
    <name evidence="2" type="primary">LOC108050627</name>
</gene>
<dbReference type="AlphaFoldDB" id="A0A6P4FCQ8"/>
<feature type="region of interest" description="Disordered" evidence="1">
    <location>
        <begin position="96"/>
        <end position="118"/>
    </location>
</feature>
<dbReference type="GeneID" id="108050627"/>
<feature type="compositionally biased region" description="Polar residues" evidence="1">
    <location>
        <begin position="58"/>
        <end position="71"/>
    </location>
</feature>
<feature type="compositionally biased region" description="Basic and acidic residues" evidence="1">
    <location>
        <begin position="96"/>
        <end position="108"/>
    </location>
</feature>
<evidence type="ECO:0000256" key="1">
    <source>
        <dbReference type="SAM" id="MobiDB-lite"/>
    </source>
</evidence>
<evidence type="ECO:0000313" key="2">
    <source>
        <dbReference type="RefSeq" id="XP_016987887.1"/>
    </source>
</evidence>
<reference evidence="2" key="1">
    <citation type="submission" date="2025-08" db="UniProtKB">
        <authorList>
            <consortium name="RefSeq"/>
        </authorList>
    </citation>
    <scope>IDENTIFICATION</scope>
</reference>
<dbReference type="RefSeq" id="XP_016987887.1">
    <property type="nucleotide sequence ID" value="XM_017132398.1"/>
</dbReference>
<protein>
    <submittedName>
        <fullName evidence="2">Uncharacterized protein LOC108050627</fullName>
    </submittedName>
</protein>
<name>A0A6P4FCQ8_DRORH</name>
<accession>A0A6P4FCQ8</accession>
<dbReference type="RefSeq" id="XP_016987887.2">
    <property type="nucleotide sequence ID" value="XM_017132398.2"/>
</dbReference>
<feature type="region of interest" description="Disordered" evidence="1">
    <location>
        <begin position="51"/>
        <end position="71"/>
    </location>
</feature>
<dbReference type="OrthoDB" id="7831604at2759"/>